<feature type="coiled-coil region" evidence="4">
    <location>
        <begin position="15"/>
        <end position="46"/>
    </location>
</feature>
<dbReference type="InterPro" id="IPR036388">
    <property type="entry name" value="WH-like_DNA-bd_sf"/>
</dbReference>
<accession>A0A1M4V3I2</accession>
<dbReference type="InterPro" id="IPR018356">
    <property type="entry name" value="Tscrpt_reg_HTH_DeoR_CS"/>
</dbReference>
<name>A0A1M4V3I2_9RHOB</name>
<dbReference type="InterPro" id="IPR014036">
    <property type="entry name" value="DeoR-like_C"/>
</dbReference>
<dbReference type="PANTHER" id="PTHR30363:SF44">
    <property type="entry name" value="AGA OPERON TRANSCRIPTIONAL REPRESSOR-RELATED"/>
    <property type="match status" value="1"/>
</dbReference>
<organism evidence="6 7">
    <name type="scientific">Litoreibacter ascidiaceicola</name>
    <dbReference type="NCBI Taxonomy" id="1486859"/>
    <lineage>
        <taxon>Bacteria</taxon>
        <taxon>Pseudomonadati</taxon>
        <taxon>Pseudomonadota</taxon>
        <taxon>Alphaproteobacteria</taxon>
        <taxon>Rhodobacterales</taxon>
        <taxon>Roseobacteraceae</taxon>
        <taxon>Litoreibacter</taxon>
    </lineage>
</organism>
<dbReference type="Proteomes" id="UP000184144">
    <property type="component" value="Unassembled WGS sequence"/>
</dbReference>
<evidence type="ECO:0000313" key="7">
    <source>
        <dbReference type="Proteomes" id="UP000184144"/>
    </source>
</evidence>
<keyword evidence="2" id="KW-0238">DNA-binding</keyword>
<dbReference type="STRING" id="1486859.SAMN05444273_102110"/>
<dbReference type="PRINTS" id="PR00037">
    <property type="entry name" value="HTHLACR"/>
</dbReference>
<evidence type="ECO:0000256" key="2">
    <source>
        <dbReference type="ARBA" id="ARBA00023125"/>
    </source>
</evidence>
<keyword evidence="3" id="KW-0804">Transcription</keyword>
<dbReference type="RefSeq" id="WP_073140835.1">
    <property type="nucleotide sequence ID" value="NZ_FQUV01000002.1"/>
</dbReference>
<dbReference type="Pfam" id="PF00455">
    <property type="entry name" value="DeoRC"/>
    <property type="match status" value="1"/>
</dbReference>
<dbReference type="SMART" id="SM01134">
    <property type="entry name" value="DeoRC"/>
    <property type="match status" value="1"/>
</dbReference>
<dbReference type="OrthoDB" id="9816363at2"/>
<reference evidence="7" key="1">
    <citation type="submission" date="2016-11" db="EMBL/GenBank/DDBJ databases">
        <authorList>
            <person name="Varghese N."/>
            <person name="Submissions S."/>
        </authorList>
    </citation>
    <scope>NUCLEOTIDE SEQUENCE [LARGE SCALE GENOMIC DNA]</scope>
    <source>
        <strain evidence="7">DSM 100566</strain>
    </source>
</reference>
<feature type="domain" description="HTH deoR-type" evidence="5">
    <location>
        <begin position="3"/>
        <end position="58"/>
    </location>
</feature>
<dbReference type="InterPro" id="IPR001034">
    <property type="entry name" value="DeoR_HTH"/>
</dbReference>
<dbReference type="Pfam" id="PF08220">
    <property type="entry name" value="HTH_DeoR"/>
    <property type="match status" value="1"/>
</dbReference>
<dbReference type="EMBL" id="FQUV01000002">
    <property type="protein sequence ID" value="SHE63462.1"/>
    <property type="molecule type" value="Genomic_DNA"/>
</dbReference>
<dbReference type="SUPFAM" id="SSF100950">
    <property type="entry name" value="NagB/RpiA/CoA transferase-like"/>
    <property type="match status" value="1"/>
</dbReference>
<gene>
    <name evidence="6" type="ORF">SAMN05444273_102110</name>
</gene>
<proteinExistence type="predicted"/>
<evidence type="ECO:0000313" key="6">
    <source>
        <dbReference type="EMBL" id="SHE63462.1"/>
    </source>
</evidence>
<dbReference type="PANTHER" id="PTHR30363">
    <property type="entry name" value="HTH-TYPE TRANSCRIPTIONAL REGULATOR SRLR-RELATED"/>
    <property type="match status" value="1"/>
</dbReference>
<keyword evidence="7" id="KW-1185">Reference proteome</keyword>
<evidence type="ECO:0000256" key="4">
    <source>
        <dbReference type="SAM" id="Coils"/>
    </source>
</evidence>
<evidence type="ECO:0000256" key="3">
    <source>
        <dbReference type="ARBA" id="ARBA00023163"/>
    </source>
</evidence>
<dbReference type="AlphaFoldDB" id="A0A1M4V3I2"/>
<keyword evidence="1" id="KW-0805">Transcription regulation</keyword>
<dbReference type="PROSITE" id="PS51000">
    <property type="entry name" value="HTH_DEOR_2"/>
    <property type="match status" value="1"/>
</dbReference>
<dbReference type="GO" id="GO:0003677">
    <property type="term" value="F:DNA binding"/>
    <property type="evidence" value="ECO:0007669"/>
    <property type="project" value="UniProtKB-KW"/>
</dbReference>
<evidence type="ECO:0000256" key="1">
    <source>
        <dbReference type="ARBA" id="ARBA00023015"/>
    </source>
</evidence>
<keyword evidence="4" id="KW-0175">Coiled coil</keyword>
<evidence type="ECO:0000259" key="5">
    <source>
        <dbReference type="PROSITE" id="PS51000"/>
    </source>
</evidence>
<dbReference type="Gene3D" id="1.10.10.10">
    <property type="entry name" value="Winged helix-like DNA-binding domain superfamily/Winged helix DNA-binding domain"/>
    <property type="match status" value="1"/>
</dbReference>
<dbReference type="SUPFAM" id="SSF46785">
    <property type="entry name" value="Winged helix' DNA-binding domain"/>
    <property type="match status" value="1"/>
</dbReference>
<dbReference type="InterPro" id="IPR036390">
    <property type="entry name" value="WH_DNA-bd_sf"/>
</dbReference>
<dbReference type="SMART" id="SM00420">
    <property type="entry name" value="HTH_DEOR"/>
    <property type="match status" value="1"/>
</dbReference>
<protein>
    <submittedName>
        <fullName evidence="6">Transcriptional regulator, DeoR family</fullName>
    </submittedName>
</protein>
<sequence>MKKHKRQSKLIELVRKREEASVEDLARLLEASRETVRRDLTQLSDQGKIQKVHGGATLPRALGEGHFQQRMSENVDAKMKIAKLAAEIFKPGETLLLDTGSTTLFLAEELAKSAGLTIVTNSTEIARTISKGNSGNRVFLLGGEFSAANNQTLGAMATTQLRAFRAHHAVLTVGAMDARTGAMDFNFDEAQVARVMIEQSNEVTVLADASKFEALASFEVCPLSSIHRIVSDGPVPNDIREELVAAGKQAVILE</sequence>
<dbReference type="InterPro" id="IPR050313">
    <property type="entry name" value="Carb_Metab_HTH_regulators"/>
</dbReference>
<dbReference type="PROSITE" id="PS00894">
    <property type="entry name" value="HTH_DEOR_1"/>
    <property type="match status" value="1"/>
</dbReference>
<dbReference type="GO" id="GO:0003700">
    <property type="term" value="F:DNA-binding transcription factor activity"/>
    <property type="evidence" value="ECO:0007669"/>
    <property type="project" value="InterPro"/>
</dbReference>
<dbReference type="InterPro" id="IPR037171">
    <property type="entry name" value="NagB/RpiA_transferase-like"/>
</dbReference>
<dbReference type="Gene3D" id="3.40.50.1360">
    <property type="match status" value="1"/>
</dbReference>